<dbReference type="InterPro" id="IPR020449">
    <property type="entry name" value="Tscrpt_reg_AraC-type_HTH"/>
</dbReference>
<dbReference type="Gene3D" id="1.10.10.60">
    <property type="entry name" value="Homeodomain-like"/>
    <property type="match status" value="1"/>
</dbReference>
<dbReference type="SMART" id="SM00342">
    <property type="entry name" value="HTH_ARAC"/>
    <property type="match status" value="1"/>
</dbReference>
<dbReference type="PROSITE" id="PS00041">
    <property type="entry name" value="HTH_ARAC_FAMILY_1"/>
    <property type="match status" value="1"/>
</dbReference>
<gene>
    <name evidence="5" type="ORF">RRH01S_25_00560</name>
</gene>
<evidence type="ECO:0000256" key="1">
    <source>
        <dbReference type="ARBA" id="ARBA00023015"/>
    </source>
</evidence>
<dbReference type="InterPro" id="IPR050204">
    <property type="entry name" value="AraC_XylS_family_regulators"/>
</dbReference>
<evidence type="ECO:0000313" key="5">
    <source>
        <dbReference type="EMBL" id="GAJ96762.1"/>
    </source>
</evidence>
<feature type="domain" description="HTH araC/xylS-type" evidence="4">
    <location>
        <begin position="199"/>
        <end position="300"/>
    </location>
</feature>
<dbReference type="Proteomes" id="UP000026941">
    <property type="component" value="Unassembled WGS sequence"/>
</dbReference>
<dbReference type="InterPro" id="IPR018062">
    <property type="entry name" value="HTH_AraC-typ_CS"/>
</dbReference>
<evidence type="ECO:0000313" key="6">
    <source>
        <dbReference type="Proteomes" id="UP000026941"/>
    </source>
</evidence>
<dbReference type="Pfam" id="PF12833">
    <property type="entry name" value="HTH_18"/>
    <property type="match status" value="1"/>
</dbReference>
<keyword evidence="2" id="KW-0238">DNA-binding</keyword>
<evidence type="ECO:0000256" key="3">
    <source>
        <dbReference type="ARBA" id="ARBA00023163"/>
    </source>
</evidence>
<dbReference type="RefSeq" id="WP_042477129.1">
    <property type="nucleotide sequence ID" value="NZ_BAYX01000025.1"/>
</dbReference>
<accession>A0AA87U7I9</accession>
<comment type="caution">
    <text evidence="5">The sequence shown here is derived from an EMBL/GenBank/DDBJ whole genome shotgun (WGS) entry which is preliminary data.</text>
</comment>
<dbReference type="GO" id="GO:0003700">
    <property type="term" value="F:DNA-binding transcription factor activity"/>
    <property type="evidence" value="ECO:0007669"/>
    <property type="project" value="InterPro"/>
</dbReference>
<dbReference type="EMBL" id="BAYX01000025">
    <property type="protein sequence ID" value="GAJ96762.1"/>
    <property type="molecule type" value="Genomic_DNA"/>
</dbReference>
<keyword evidence="1" id="KW-0805">Transcription regulation</keyword>
<dbReference type="InterPro" id="IPR009057">
    <property type="entry name" value="Homeodomain-like_sf"/>
</dbReference>
<dbReference type="Pfam" id="PF14525">
    <property type="entry name" value="AraC_binding_2"/>
    <property type="match status" value="1"/>
</dbReference>
<dbReference type="InterPro" id="IPR018060">
    <property type="entry name" value="HTH_AraC"/>
</dbReference>
<dbReference type="PANTHER" id="PTHR46796">
    <property type="entry name" value="HTH-TYPE TRANSCRIPTIONAL ACTIVATOR RHAS-RELATED"/>
    <property type="match status" value="1"/>
</dbReference>
<dbReference type="InterPro" id="IPR035418">
    <property type="entry name" value="AraC-bd_2"/>
</dbReference>
<proteinExistence type="predicted"/>
<dbReference type="AlphaFoldDB" id="A0AA87U7I9"/>
<keyword evidence="3" id="KW-0804">Transcription</keyword>
<dbReference type="GO" id="GO:0043565">
    <property type="term" value="F:sequence-specific DNA binding"/>
    <property type="evidence" value="ECO:0007669"/>
    <property type="project" value="InterPro"/>
</dbReference>
<protein>
    <submittedName>
        <fullName evidence="5">AraC family transcriptional regulator</fullName>
    </submittedName>
</protein>
<dbReference type="PROSITE" id="PS01124">
    <property type="entry name" value="HTH_ARAC_FAMILY_2"/>
    <property type="match status" value="1"/>
</dbReference>
<organism evidence="5 6">
    <name type="scientific">Rhizobium rhizogenes NBRC 13257</name>
    <dbReference type="NCBI Taxonomy" id="1220581"/>
    <lineage>
        <taxon>Bacteria</taxon>
        <taxon>Pseudomonadati</taxon>
        <taxon>Pseudomonadota</taxon>
        <taxon>Alphaproteobacteria</taxon>
        <taxon>Hyphomicrobiales</taxon>
        <taxon>Rhizobiaceae</taxon>
        <taxon>Rhizobium/Agrobacterium group</taxon>
        <taxon>Rhizobium</taxon>
    </lineage>
</organism>
<sequence length="301" mass="33566">MIQDANTLSVWREQLWSTYVRLESKSDARDFYGRVVEFIPGTHSLSLVDSTSQLTERTRHHVRTDHQEVVLVAFQLAGQGFVTQDDRESRTIPGQFVFYESGRPYSLSFEGPFKQLVLRVNRDKFLSRLPGLGNLTARTFEARHGCGAVALDFLRSLAARGPGICDAQLALMERVASDLVAGSILSLTTAVSPRRAVFERLRTRIIEEVRDPSFDPLDMATIAGMSSRSLRRLCAENGTSPGQLILQTRLQGVKDDLSTGTNAKRTVSDIALSWGFNDMSHFNHSFKAAYGIPPSRMRISN</sequence>
<name>A0AA87U7I9_RHIRH</name>
<evidence type="ECO:0000259" key="4">
    <source>
        <dbReference type="PROSITE" id="PS01124"/>
    </source>
</evidence>
<reference evidence="5 6" key="1">
    <citation type="submission" date="2014-05" db="EMBL/GenBank/DDBJ databases">
        <title>Whole genome shotgun sequence of Rhizobium rhizogenes NBRC 13257.</title>
        <authorList>
            <person name="Katano-Makiyama Y."/>
            <person name="Hosoyama A."/>
            <person name="Hashimoto M."/>
            <person name="Hosoyama Y."/>
            <person name="Noguchi M."/>
            <person name="Tsuchikane K."/>
            <person name="Kimura A."/>
            <person name="Ohji S."/>
            <person name="Ichikawa N."/>
            <person name="Yamazoe A."/>
            <person name="Fujita N."/>
        </authorList>
    </citation>
    <scope>NUCLEOTIDE SEQUENCE [LARGE SCALE GENOMIC DNA]</scope>
    <source>
        <strain evidence="5 6">NBRC 13257</strain>
    </source>
</reference>
<dbReference type="PANTHER" id="PTHR46796:SF6">
    <property type="entry name" value="ARAC SUBFAMILY"/>
    <property type="match status" value="1"/>
</dbReference>
<dbReference type="SUPFAM" id="SSF46689">
    <property type="entry name" value="Homeodomain-like"/>
    <property type="match status" value="1"/>
</dbReference>
<dbReference type="PRINTS" id="PR00032">
    <property type="entry name" value="HTHARAC"/>
</dbReference>
<evidence type="ECO:0000256" key="2">
    <source>
        <dbReference type="ARBA" id="ARBA00023125"/>
    </source>
</evidence>